<dbReference type="GO" id="GO:0006935">
    <property type="term" value="P:chemotaxis"/>
    <property type="evidence" value="ECO:0007669"/>
    <property type="project" value="UniProtKB-KW"/>
</dbReference>
<feature type="domain" description="Methyl-accepting transducer" evidence="6">
    <location>
        <begin position="328"/>
        <end position="557"/>
    </location>
</feature>
<dbReference type="KEGG" id="dbr:Deba_1193"/>
<keyword evidence="5" id="KW-0472">Membrane</keyword>
<dbReference type="InterPro" id="IPR029150">
    <property type="entry name" value="dCache_3"/>
</dbReference>
<evidence type="ECO:0000259" key="6">
    <source>
        <dbReference type="PROSITE" id="PS50111"/>
    </source>
</evidence>
<comment type="similarity">
    <text evidence="2">Belongs to the methyl-accepting chemotaxis (MCP) protein family.</text>
</comment>
<dbReference type="eggNOG" id="COG0840">
    <property type="taxonomic scope" value="Bacteria"/>
</dbReference>
<dbReference type="Gene3D" id="1.10.287.950">
    <property type="entry name" value="Methyl-accepting chemotaxis protein"/>
    <property type="match status" value="1"/>
</dbReference>
<dbReference type="InterPro" id="IPR051310">
    <property type="entry name" value="MCP_chemotaxis"/>
</dbReference>
<dbReference type="STRING" id="644282.Deba_1193"/>
<evidence type="ECO:0000313" key="7">
    <source>
        <dbReference type="EMBL" id="ADK84561.1"/>
    </source>
</evidence>
<dbReference type="OrthoDB" id="9816383at2"/>
<accession>E1QFV1</accession>
<gene>
    <name evidence="7" type="ordered locus">Deba_1193</name>
</gene>
<dbReference type="InterPro" id="IPR029151">
    <property type="entry name" value="Sensor-like_sf"/>
</dbReference>
<protein>
    <submittedName>
        <fullName evidence="7">Methyl-accepting chemotaxis sensory transducer</fullName>
    </submittedName>
</protein>
<dbReference type="AlphaFoldDB" id="E1QFV1"/>
<reference evidence="7 8" key="1">
    <citation type="journal article" date="2010" name="Stand. Genomic Sci.">
        <title>Complete genome sequence of Desulfarculus baarsii type strain (2st14).</title>
        <authorList>
            <person name="Sun H."/>
            <person name="Spring S."/>
            <person name="Lapidus A."/>
            <person name="Davenport K."/>
            <person name="Del Rio T.G."/>
            <person name="Tice H."/>
            <person name="Nolan M."/>
            <person name="Copeland A."/>
            <person name="Cheng J.F."/>
            <person name="Lucas S."/>
            <person name="Tapia R."/>
            <person name="Goodwin L."/>
            <person name="Pitluck S."/>
            <person name="Ivanova N."/>
            <person name="Pagani I."/>
            <person name="Mavromatis K."/>
            <person name="Ovchinnikova G."/>
            <person name="Pati A."/>
            <person name="Chen A."/>
            <person name="Palaniappan K."/>
            <person name="Hauser L."/>
            <person name="Chang Y.J."/>
            <person name="Jeffries C.D."/>
            <person name="Detter J.C."/>
            <person name="Han C."/>
            <person name="Rohde M."/>
            <person name="Brambilla E."/>
            <person name="Goker M."/>
            <person name="Woyke T."/>
            <person name="Bristow J."/>
            <person name="Eisen J.A."/>
            <person name="Markowitz V."/>
            <person name="Hugenholtz P."/>
            <person name="Kyrpides N.C."/>
            <person name="Klenk H.P."/>
            <person name="Land M."/>
        </authorList>
    </citation>
    <scope>NUCLEOTIDE SEQUENCE [LARGE SCALE GENOMIC DNA]</scope>
    <source>
        <strain evidence="8">ATCC 33931 / DSM 2075 / LMG 7858 / VKM B-1802 / 2st14</strain>
    </source>
</reference>
<dbReference type="GO" id="GO:0007165">
    <property type="term" value="P:signal transduction"/>
    <property type="evidence" value="ECO:0007669"/>
    <property type="project" value="UniProtKB-KW"/>
</dbReference>
<sequence>MSSSGFSAWPIKWRIAAPLVLSSLLMAVLGGAYIYWQRMGALEQAAMDGLAGRAVSVSEAIAARGRQALALAQFLAAQPAARQAVAARDPEALSRLTLSAFQESRGQLGMAQLQFHLPPATSLFRAHQPKKHGDDLSSFRQTVVQANRERRAVVGLEVGVGGAGIRGVAPIEEAGKHLGSVEFGAALDDGLLAEIKAGHGFDLAVLAPDGQGGFKPWAKTYQPSLGEDGDDALRAVLRTGLPAWRHVVQDGRETLVYLAALKDYQGRPVAVLGLPLDQSQALAQARREIWAGWGAAALLVLLLATISLLTARAIGNALRKVAGRLGESAQAVTSAAWRLGDSSRQLASQTSLQAAELEQAAAALEQVAGQGRANAQRTGQAAESCQQAAQALARAGTMIEQTVAAMERIKTTGDQTSQIVKAIDEIAFQTNLLALNAAVEAARAGEAGAGFAVVADEVRGLAHRAAQAAGDTQRLLTQSQEEINQGVTLASSAGQTFQQADRHNREMAELVEALASAAQEQAAGVDQVTRAVASLENAVQANAGQAQDSAELSHGLKDRAGQMAELAQGLQEMVLGGRHDAPASAESSAAVKALPSST</sequence>
<dbReference type="SMART" id="SM00283">
    <property type="entry name" value="MA"/>
    <property type="match status" value="1"/>
</dbReference>
<dbReference type="InterPro" id="IPR004089">
    <property type="entry name" value="MCPsignal_dom"/>
</dbReference>
<evidence type="ECO:0000256" key="4">
    <source>
        <dbReference type="SAM" id="MobiDB-lite"/>
    </source>
</evidence>
<evidence type="ECO:0000256" key="1">
    <source>
        <dbReference type="ARBA" id="ARBA00022500"/>
    </source>
</evidence>
<keyword evidence="5" id="KW-1133">Transmembrane helix</keyword>
<dbReference type="Proteomes" id="UP000009047">
    <property type="component" value="Chromosome"/>
</dbReference>
<dbReference type="RefSeq" id="WP_013258015.1">
    <property type="nucleotide sequence ID" value="NC_014365.1"/>
</dbReference>
<evidence type="ECO:0000256" key="3">
    <source>
        <dbReference type="PROSITE-ProRule" id="PRU00284"/>
    </source>
</evidence>
<keyword evidence="8" id="KW-1185">Reference proteome</keyword>
<evidence type="ECO:0000313" key="8">
    <source>
        <dbReference type="Proteomes" id="UP000009047"/>
    </source>
</evidence>
<dbReference type="Pfam" id="PF00015">
    <property type="entry name" value="MCPsignal"/>
    <property type="match status" value="1"/>
</dbReference>
<dbReference type="PANTHER" id="PTHR43531">
    <property type="entry name" value="PROTEIN ICFG"/>
    <property type="match status" value="1"/>
</dbReference>
<dbReference type="Gene3D" id="3.30.450.20">
    <property type="entry name" value="PAS domain"/>
    <property type="match status" value="1"/>
</dbReference>
<evidence type="ECO:0000256" key="2">
    <source>
        <dbReference type="ARBA" id="ARBA00029447"/>
    </source>
</evidence>
<feature type="transmembrane region" description="Helical" evidence="5">
    <location>
        <begin position="15"/>
        <end position="36"/>
    </location>
</feature>
<name>E1QFV1_DESB2</name>
<feature type="transmembrane region" description="Helical" evidence="5">
    <location>
        <begin position="289"/>
        <end position="309"/>
    </location>
</feature>
<proteinExistence type="inferred from homology"/>
<dbReference type="EMBL" id="CP002085">
    <property type="protein sequence ID" value="ADK84561.1"/>
    <property type="molecule type" value="Genomic_DNA"/>
</dbReference>
<feature type="region of interest" description="Disordered" evidence="4">
    <location>
        <begin position="579"/>
        <end position="598"/>
    </location>
</feature>
<keyword evidence="1" id="KW-0145">Chemotaxis</keyword>
<dbReference type="HOGENOM" id="CLU_000445_107_19_7"/>
<keyword evidence="3" id="KW-0807">Transducer</keyword>
<dbReference type="SUPFAM" id="SSF103190">
    <property type="entry name" value="Sensory domain-like"/>
    <property type="match status" value="1"/>
</dbReference>
<dbReference type="PANTHER" id="PTHR43531:SF11">
    <property type="entry name" value="METHYL-ACCEPTING CHEMOTAXIS PROTEIN 3"/>
    <property type="match status" value="1"/>
</dbReference>
<dbReference type="SUPFAM" id="SSF58104">
    <property type="entry name" value="Methyl-accepting chemotaxis protein (MCP) signaling domain"/>
    <property type="match status" value="1"/>
</dbReference>
<dbReference type="Pfam" id="PF14827">
    <property type="entry name" value="dCache_3"/>
    <property type="match status" value="1"/>
</dbReference>
<keyword evidence="5" id="KW-0812">Transmembrane</keyword>
<organism evidence="7 8">
    <name type="scientific">Desulfarculus baarsii (strain ATCC 33931 / DSM 2075 / LMG 7858 / VKM B-1802 / 2st14)</name>
    <dbReference type="NCBI Taxonomy" id="644282"/>
    <lineage>
        <taxon>Bacteria</taxon>
        <taxon>Pseudomonadati</taxon>
        <taxon>Thermodesulfobacteriota</taxon>
        <taxon>Desulfarculia</taxon>
        <taxon>Desulfarculales</taxon>
        <taxon>Desulfarculaceae</taxon>
        <taxon>Desulfarculus</taxon>
    </lineage>
</organism>
<dbReference type="PROSITE" id="PS50111">
    <property type="entry name" value="CHEMOTAXIS_TRANSDUC_2"/>
    <property type="match status" value="1"/>
</dbReference>
<dbReference type="GO" id="GO:0016020">
    <property type="term" value="C:membrane"/>
    <property type="evidence" value="ECO:0007669"/>
    <property type="project" value="InterPro"/>
</dbReference>
<evidence type="ECO:0000256" key="5">
    <source>
        <dbReference type="SAM" id="Phobius"/>
    </source>
</evidence>